<dbReference type="RefSeq" id="WP_097016063.1">
    <property type="nucleotide sequence ID" value="NZ_OBDZ01000001.1"/>
</dbReference>
<evidence type="ECO:0008006" key="3">
    <source>
        <dbReference type="Google" id="ProtNLM"/>
    </source>
</evidence>
<sequence length="146" mass="16962">MFNTSKFRKLIEKARGDRSNSEYARESNVSRTYISQSINKSLEKPPSPEILKNLANVARNNITYKQLMDAAGYLEGITEDNRQNPNNKIEPAISDDPELLEFWDELSQREDLQLLFEQTRDLPKEAIQDVINIIRRIEKDGHKLNN</sequence>
<evidence type="ECO:0000313" key="2">
    <source>
        <dbReference type="Proteomes" id="UP000219573"/>
    </source>
</evidence>
<name>A0A285F1K1_9FIRM</name>
<dbReference type="EMBL" id="OBDZ01000001">
    <property type="protein sequence ID" value="SNY05180.1"/>
    <property type="molecule type" value="Genomic_DNA"/>
</dbReference>
<dbReference type="Proteomes" id="UP000219573">
    <property type="component" value="Unassembled WGS sequence"/>
</dbReference>
<evidence type="ECO:0000313" key="1">
    <source>
        <dbReference type="EMBL" id="SNY05180.1"/>
    </source>
</evidence>
<keyword evidence="2" id="KW-1185">Reference proteome</keyword>
<gene>
    <name evidence="1" type="ORF">SAMN06265827_1014</name>
</gene>
<reference evidence="2" key="1">
    <citation type="submission" date="2017-09" db="EMBL/GenBank/DDBJ databases">
        <authorList>
            <person name="Varghese N."/>
            <person name="Submissions S."/>
        </authorList>
    </citation>
    <scope>NUCLEOTIDE SEQUENCE [LARGE SCALE GENOMIC DNA]</scope>
    <source>
        <strain evidence="2">MSL47</strain>
    </source>
</reference>
<accession>A0A285F1K1</accession>
<dbReference type="AlphaFoldDB" id="A0A285F1K1"/>
<protein>
    <recommendedName>
        <fullName evidence="3">HTH cro/C1-type domain-containing protein</fullName>
    </recommendedName>
</protein>
<organism evidence="1 2">
    <name type="scientific">Orenia metallireducens</name>
    <dbReference type="NCBI Taxonomy" id="1413210"/>
    <lineage>
        <taxon>Bacteria</taxon>
        <taxon>Bacillati</taxon>
        <taxon>Bacillota</taxon>
        <taxon>Clostridia</taxon>
        <taxon>Halanaerobiales</taxon>
        <taxon>Halobacteroidaceae</taxon>
        <taxon>Orenia</taxon>
    </lineage>
</organism>
<proteinExistence type="predicted"/>
<dbReference type="OrthoDB" id="2002339at2"/>